<evidence type="ECO:0000259" key="6">
    <source>
        <dbReference type="PROSITE" id="PS51705"/>
    </source>
</evidence>
<dbReference type="Pfam" id="PF13167">
    <property type="entry name" value="GTP-bdg_N"/>
    <property type="match status" value="1"/>
</dbReference>
<dbReference type="AlphaFoldDB" id="A0A3B0SH27"/>
<feature type="non-terminal residue" evidence="7">
    <location>
        <position position="372"/>
    </location>
</feature>
<keyword evidence="2" id="KW-0547">Nucleotide-binding</keyword>
<dbReference type="Gene3D" id="6.10.250.2860">
    <property type="match status" value="1"/>
</dbReference>
<sequence>MTDRSHLERQRKLLTATVTDFDVDRQKAFLIGVVTSTSDIPEAETSIAELALLTDTAGSLPVFDVVVRRDSLDAGTLIGRHRAEALAVEATALDIDVVVFDRELSPGQQRNLQEIFECDVVDRVGLILDIFAQHAHSSDGMLQVELAQHRYRLPRLRGQGQSLSRQGGGVGGSGIGTRGPGETKLETDRRRILDRIRKVESLLTDLAGDRQTRSKSRKKAGLPLLSLVGYTNAGKSTLFNKLTGANVLVEDRLFATLDSTVRKLSLPNGHDALVSDTVGFVRNLPHQLIKAFQATLEEVGDADVLLHVVDASDTDPDRQIESVHEVLREIGANDIDELLVFNKTDIADKVAVDRLLALYPGSVAVSAITGEG</sequence>
<reference evidence="7" key="1">
    <citation type="submission" date="2018-06" db="EMBL/GenBank/DDBJ databases">
        <authorList>
            <person name="Zhirakovskaya E."/>
        </authorList>
    </citation>
    <scope>NUCLEOTIDE SEQUENCE</scope>
</reference>
<dbReference type="InterPro" id="IPR027417">
    <property type="entry name" value="P-loop_NTPase"/>
</dbReference>
<dbReference type="PRINTS" id="PR00326">
    <property type="entry name" value="GTP1OBG"/>
</dbReference>
<dbReference type="InterPro" id="IPR032305">
    <property type="entry name" value="GTP-bd_M"/>
</dbReference>
<name>A0A3B0SH27_9ZZZZ</name>
<keyword evidence="1" id="KW-0479">Metal-binding</keyword>
<evidence type="ECO:0000256" key="1">
    <source>
        <dbReference type="ARBA" id="ARBA00022723"/>
    </source>
</evidence>
<evidence type="ECO:0000256" key="2">
    <source>
        <dbReference type="ARBA" id="ARBA00022741"/>
    </source>
</evidence>
<dbReference type="PROSITE" id="PS51705">
    <property type="entry name" value="G_HFLX"/>
    <property type="match status" value="1"/>
</dbReference>
<organism evidence="7">
    <name type="scientific">hydrothermal vent metagenome</name>
    <dbReference type="NCBI Taxonomy" id="652676"/>
    <lineage>
        <taxon>unclassified sequences</taxon>
        <taxon>metagenomes</taxon>
        <taxon>ecological metagenomes</taxon>
    </lineage>
</organism>
<dbReference type="Gene3D" id="3.40.50.300">
    <property type="entry name" value="P-loop containing nucleotide triphosphate hydrolases"/>
    <property type="match status" value="1"/>
</dbReference>
<dbReference type="GO" id="GO:0005525">
    <property type="term" value="F:GTP binding"/>
    <property type="evidence" value="ECO:0007669"/>
    <property type="project" value="UniProtKB-KW"/>
</dbReference>
<dbReference type="PIRSF" id="PIRSF006809">
    <property type="entry name" value="GTP-binding_hflX_prd"/>
    <property type="match status" value="1"/>
</dbReference>
<dbReference type="PANTHER" id="PTHR10229">
    <property type="entry name" value="GTP-BINDING PROTEIN HFLX"/>
    <property type="match status" value="1"/>
</dbReference>
<dbReference type="GO" id="GO:0005737">
    <property type="term" value="C:cytoplasm"/>
    <property type="evidence" value="ECO:0007669"/>
    <property type="project" value="TreeGrafter"/>
</dbReference>
<feature type="region of interest" description="Disordered" evidence="5">
    <location>
        <begin position="159"/>
        <end position="183"/>
    </location>
</feature>
<dbReference type="SUPFAM" id="SSF52540">
    <property type="entry name" value="P-loop containing nucleoside triphosphate hydrolases"/>
    <property type="match status" value="1"/>
</dbReference>
<dbReference type="Pfam" id="PF16360">
    <property type="entry name" value="GTP-bdg_M"/>
    <property type="match status" value="1"/>
</dbReference>
<dbReference type="GO" id="GO:0043022">
    <property type="term" value="F:ribosome binding"/>
    <property type="evidence" value="ECO:0007669"/>
    <property type="project" value="TreeGrafter"/>
</dbReference>
<dbReference type="GO" id="GO:0046872">
    <property type="term" value="F:metal ion binding"/>
    <property type="evidence" value="ECO:0007669"/>
    <property type="project" value="UniProtKB-KW"/>
</dbReference>
<feature type="compositionally biased region" description="Gly residues" evidence="5">
    <location>
        <begin position="166"/>
        <end position="179"/>
    </location>
</feature>
<dbReference type="Pfam" id="PF01926">
    <property type="entry name" value="MMR_HSR1"/>
    <property type="match status" value="1"/>
</dbReference>
<dbReference type="NCBIfam" id="TIGR03156">
    <property type="entry name" value="GTP_HflX"/>
    <property type="match status" value="1"/>
</dbReference>
<evidence type="ECO:0000256" key="3">
    <source>
        <dbReference type="ARBA" id="ARBA00022842"/>
    </source>
</evidence>
<evidence type="ECO:0000256" key="4">
    <source>
        <dbReference type="ARBA" id="ARBA00023134"/>
    </source>
</evidence>
<protein>
    <submittedName>
        <fullName evidence="7">Ribosome LSU-associated GTP-binding protein HflX</fullName>
    </submittedName>
</protein>
<accession>A0A3B0SH27</accession>
<dbReference type="InterPro" id="IPR016496">
    <property type="entry name" value="GTPase_HflX"/>
</dbReference>
<dbReference type="HAMAP" id="MF_00900">
    <property type="entry name" value="GTPase_HflX"/>
    <property type="match status" value="1"/>
</dbReference>
<dbReference type="EMBL" id="UOEK01000263">
    <property type="protein sequence ID" value="VAW03650.1"/>
    <property type="molecule type" value="Genomic_DNA"/>
</dbReference>
<dbReference type="CDD" id="cd01878">
    <property type="entry name" value="HflX"/>
    <property type="match status" value="1"/>
</dbReference>
<dbReference type="PANTHER" id="PTHR10229:SF0">
    <property type="entry name" value="GTP-BINDING PROTEIN 6-RELATED"/>
    <property type="match status" value="1"/>
</dbReference>
<dbReference type="InterPro" id="IPR006073">
    <property type="entry name" value="GTP-bd"/>
</dbReference>
<gene>
    <name evidence="7" type="ORF">MNBD_ACTINO02-2708</name>
</gene>
<dbReference type="InterPro" id="IPR030394">
    <property type="entry name" value="G_HFLX_dom"/>
</dbReference>
<dbReference type="Gene3D" id="3.40.50.11060">
    <property type="entry name" value="GTPase HflX, N-terminal domain"/>
    <property type="match status" value="1"/>
</dbReference>
<keyword evidence="4" id="KW-0342">GTP-binding</keyword>
<dbReference type="InterPro" id="IPR042108">
    <property type="entry name" value="GTPase_HflX_N_sf"/>
</dbReference>
<dbReference type="InterPro" id="IPR025121">
    <property type="entry name" value="GTPase_HflX_N"/>
</dbReference>
<keyword evidence="3" id="KW-0460">Magnesium</keyword>
<evidence type="ECO:0000313" key="7">
    <source>
        <dbReference type="EMBL" id="VAW03650.1"/>
    </source>
</evidence>
<evidence type="ECO:0000256" key="5">
    <source>
        <dbReference type="SAM" id="MobiDB-lite"/>
    </source>
</evidence>
<proteinExistence type="inferred from homology"/>
<feature type="domain" description="Hflx-type G" evidence="6">
    <location>
        <begin position="223"/>
        <end position="372"/>
    </location>
</feature>